<dbReference type="SUPFAM" id="SSF48452">
    <property type="entry name" value="TPR-like"/>
    <property type="match status" value="3"/>
</dbReference>
<dbReference type="InterPro" id="IPR019734">
    <property type="entry name" value="TPR_rpt"/>
</dbReference>
<dbReference type="EMBL" id="HG994357">
    <property type="protein sequence ID" value="CAF2123779.1"/>
    <property type="molecule type" value="Genomic_DNA"/>
</dbReference>
<organism evidence="2">
    <name type="scientific">Brassica napus</name>
    <name type="common">Rape</name>
    <dbReference type="NCBI Taxonomy" id="3708"/>
    <lineage>
        <taxon>Eukaryota</taxon>
        <taxon>Viridiplantae</taxon>
        <taxon>Streptophyta</taxon>
        <taxon>Embryophyta</taxon>
        <taxon>Tracheophyta</taxon>
        <taxon>Spermatophyta</taxon>
        <taxon>Magnoliopsida</taxon>
        <taxon>eudicotyledons</taxon>
        <taxon>Gunneridae</taxon>
        <taxon>Pentapetalae</taxon>
        <taxon>rosids</taxon>
        <taxon>malvids</taxon>
        <taxon>Brassicales</taxon>
        <taxon>Brassicaceae</taxon>
        <taxon>Brassiceae</taxon>
        <taxon>Brassica</taxon>
    </lineage>
</organism>
<dbReference type="Gene3D" id="1.25.40.10">
    <property type="entry name" value="Tetratricopeptide repeat domain"/>
    <property type="match status" value="2"/>
</dbReference>
<gene>
    <name evidence="2" type="ORF">DARMORV10_A03P23930.1</name>
</gene>
<proteinExistence type="predicted"/>
<dbReference type="PANTHER" id="PTHR44102">
    <property type="entry name" value="PROTEIN NPG1"/>
    <property type="match status" value="1"/>
</dbReference>
<protein>
    <submittedName>
        <fullName evidence="2">(rape) hypothetical protein</fullName>
    </submittedName>
</protein>
<reference evidence="2" key="1">
    <citation type="submission" date="2021-01" db="EMBL/GenBank/DDBJ databases">
        <authorList>
            <consortium name="Genoscope - CEA"/>
            <person name="William W."/>
        </authorList>
    </citation>
    <scope>NUCLEOTIDE SEQUENCE</scope>
</reference>
<name>A0A816VH92_BRANA</name>
<dbReference type="InterPro" id="IPR043376">
    <property type="entry name" value="NPG1-like"/>
</dbReference>
<dbReference type="AlphaFoldDB" id="A0A816VH92"/>
<dbReference type="Proteomes" id="UP001295469">
    <property type="component" value="Chromosome A03"/>
</dbReference>
<accession>A0A816VH92</accession>
<dbReference type="PANTHER" id="PTHR44102:SF5">
    <property type="entry name" value="PROTEIN NPG1"/>
    <property type="match status" value="1"/>
</dbReference>
<dbReference type="Pfam" id="PF13176">
    <property type="entry name" value="TPR_7"/>
    <property type="match status" value="1"/>
</dbReference>
<dbReference type="SMART" id="SM00028">
    <property type="entry name" value="TPR"/>
    <property type="match status" value="5"/>
</dbReference>
<sequence>MLENQSKELSENREDEITRQLCANGLFMKTTEVEAKLDEGNIQEAESSLREGLSLNSEEARALLGRLEYQRGNLEGALRLFEGIDLQAEIQRLQASAPPPEKPVTKKNRPREPQQQPVPQHAASLVLEAIYLKAKSLQKLGRTTEAARECKSVLDSVEKIFQQGISDAQVDTRLQETVSHAVELLPSLFKDSGDYQEAISSYRRALLSQWNLDNDSCARIQKDFAVFLLHSGVEASPPSLASQVEGSYTPRNNLEEAILLLMILIKKFNSGKAKWDPSVIEHLTFALSLCSQTSVVAKQLEEVMPGVFTRVERWNSLALCYSAAGQTSAAVNLLRKSLHRHEQPDDLVALLLAAKLCSEEPSLAAEGAGYAERGVKNAQGMDEHLKGVGLRMLGLCLGKQAKVPTSDFERSRLQSESLKALDGAIAFEHNNPDLIFELGVQYAEQRNLKAASRYAKEFIDATGGSVLKGWRFLALVLSAQQRFSEAEVVTDAALDETAKWDQGPLLRLKAKLKISQSNPTEAVETYRYLLALVQAQRKSFGPLRTLSQMEEDKVNEFEVWHGLAYLYSSLSHWNDVEVCLKKAGELKQYSASMLHTEGKNQQLTKSF</sequence>
<evidence type="ECO:0000256" key="1">
    <source>
        <dbReference type="SAM" id="MobiDB-lite"/>
    </source>
</evidence>
<dbReference type="InterPro" id="IPR011990">
    <property type="entry name" value="TPR-like_helical_dom_sf"/>
</dbReference>
<evidence type="ECO:0000313" key="2">
    <source>
        <dbReference type="EMBL" id="CAF2123779.1"/>
    </source>
</evidence>
<feature type="region of interest" description="Disordered" evidence="1">
    <location>
        <begin position="92"/>
        <end position="120"/>
    </location>
</feature>
<dbReference type="Pfam" id="PF13432">
    <property type="entry name" value="TPR_16"/>
    <property type="match status" value="1"/>
</dbReference>